<dbReference type="InterPro" id="IPR016166">
    <property type="entry name" value="FAD-bd_PCMH"/>
</dbReference>
<evidence type="ECO:0000256" key="9">
    <source>
        <dbReference type="ARBA" id="ARBA00022630"/>
    </source>
</evidence>
<keyword evidence="13 19" id="KW-0573">Peptidoglycan synthesis</keyword>
<dbReference type="SUPFAM" id="SSF56176">
    <property type="entry name" value="FAD-binding/transporter-associated domain-like"/>
    <property type="match status" value="1"/>
</dbReference>
<dbReference type="GO" id="GO:0071949">
    <property type="term" value="F:FAD binding"/>
    <property type="evidence" value="ECO:0007669"/>
    <property type="project" value="InterPro"/>
</dbReference>
<comment type="function">
    <text evidence="2 19">Cell wall formation.</text>
</comment>
<keyword evidence="7 19" id="KW-0963">Cytoplasm</keyword>
<dbReference type="InterPro" id="IPR006094">
    <property type="entry name" value="Oxid_FAD_bind_N"/>
</dbReference>
<dbReference type="HAMAP" id="MF_00037">
    <property type="entry name" value="MurB"/>
    <property type="match status" value="1"/>
</dbReference>
<dbReference type="Gene3D" id="3.30.465.10">
    <property type="match status" value="1"/>
</dbReference>
<dbReference type="EMBL" id="JABAIL010000004">
    <property type="protein sequence ID" value="NLR92450.1"/>
    <property type="molecule type" value="Genomic_DNA"/>
</dbReference>
<evidence type="ECO:0000313" key="22">
    <source>
        <dbReference type="Proteomes" id="UP000585050"/>
    </source>
</evidence>
<evidence type="ECO:0000256" key="18">
    <source>
        <dbReference type="ARBA" id="ARBA00048914"/>
    </source>
</evidence>
<evidence type="ECO:0000256" key="2">
    <source>
        <dbReference type="ARBA" id="ARBA00003921"/>
    </source>
</evidence>
<dbReference type="InterPro" id="IPR036635">
    <property type="entry name" value="MurB_C_sf"/>
</dbReference>
<dbReference type="Proteomes" id="UP000585050">
    <property type="component" value="Unassembled WGS sequence"/>
</dbReference>
<evidence type="ECO:0000256" key="12">
    <source>
        <dbReference type="ARBA" id="ARBA00022960"/>
    </source>
</evidence>
<name>A0A7X8XWU5_9BACT</name>
<feature type="active site" evidence="19">
    <location>
        <position position="161"/>
    </location>
</feature>
<evidence type="ECO:0000313" key="21">
    <source>
        <dbReference type="EMBL" id="NLR92450.1"/>
    </source>
</evidence>
<keyword evidence="12 19" id="KW-0133">Cell shape</keyword>
<dbReference type="GO" id="GO:0071555">
    <property type="term" value="P:cell wall organization"/>
    <property type="evidence" value="ECO:0007669"/>
    <property type="project" value="UniProtKB-KW"/>
</dbReference>
<evidence type="ECO:0000256" key="1">
    <source>
        <dbReference type="ARBA" id="ARBA00001974"/>
    </source>
</evidence>
<evidence type="ECO:0000256" key="15">
    <source>
        <dbReference type="ARBA" id="ARBA00023306"/>
    </source>
</evidence>
<organism evidence="21 22">
    <name type="scientific">Flammeovirga agarivorans</name>
    <dbReference type="NCBI Taxonomy" id="2726742"/>
    <lineage>
        <taxon>Bacteria</taxon>
        <taxon>Pseudomonadati</taxon>
        <taxon>Bacteroidota</taxon>
        <taxon>Cytophagia</taxon>
        <taxon>Cytophagales</taxon>
        <taxon>Flammeovirgaceae</taxon>
        <taxon>Flammeovirga</taxon>
    </lineage>
</organism>
<feature type="domain" description="FAD-binding PCMH-type" evidence="20">
    <location>
        <begin position="17"/>
        <end position="185"/>
    </location>
</feature>
<dbReference type="PANTHER" id="PTHR21071:SF4">
    <property type="entry name" value="UDP-N-ACETYLENOLPYRUVOYLGLUCOSAMINE REDUCTASE"/>
    <property type="match status" value="1"/>
</dbReference>
<gene>
    <name evidence="19 21" type="primary">murB</name>
    <name evidence="21" type="ORF">HGP29_14625</name>
</gene>
<keyword evidence="22" id="KW-1185">Reference proteome</keyword>
<keyword evidence="15 19" id="KW-0131">Cell cycle</keyword>
<evidence type="ECO:0000256" key="17">
    <source>
        <dbReference type="ARBA" id="ARBA00031026"/>
    </source>
</evidence>
<dbReference type="Pfam" id="PF01565">
    <property type="entry name" value="FAD_binding_4"/>
    <property type="match status" value="1"/>
</dbReference>
<evidence type="ECO:0000256" key="3">
    <source>
        <dbReference type="ARBA" id="ARBA00004496"/>
    </source>
</evidence>
<dbReference type="GO" id="GO:0005829">
    <property type="term" value="C:cytosol"/>
    <property type="evidence" value="ECO:0007669"/>
    <property type="project" value="TreeGrafter"/>
</dbReference>
<keyword evidence="11 19" id="KW-0521">NADP</keyword>
<evidence type="ECO:0000256" key="7">
    <source>
        <dbReference type="ARBA" id="ARBA00022490"/>
    </source>
</evidence>
<evidence type="ECO:0000256" key="5">
    <source>
        <dbReference type="ARBA" id="ARBA00012518"/>
    </source>
</evidence>
<keyword evidence="8 19" id="KW-0132">Cell division</keyword>
<comment type="similarity">
    <text evidence="19">Belongs to the MurB family.</text>
</comment>
<dbReference type="InterPro" id="IPR016167">
    <property type="entry name" value="FAD-bd_PCMH_sub1"/>
</dbReference>
<keyword evidence="9 19" id="KW-0285">Flavoprotein</keyword>
<evidence type="ECO:0000256" key="4">
    <source>
        <dbReference type="ARBA" id="ARBA00004752"/>
    </source>
</evidence>
<dbReference type="Gene3D" id="3.90.78.10">
    <property type="entry name" value="UDP-N-acetylenolpyruvoylglucosamine reductase, C-terminal domain"/>
    <property type="match status" value="1"/>
</dbReference>
<evidence type="ECO:0000256" key="16">
    <source>
        <dbReference type="ARBA" id="ARBA00023316"/>
    </source>
</evidence>
<evidence type="ECO:0000256" key="19">
    <source>
        <dbReference type="HAMAP-Rule" id="MF_00037"/>
    </source>
</evidence>
<keyword evidence="16 19" id="KW-0961">Cell wall biogenesis/degradation</keyword>
<dbReference type="PANTHER" id="PTHR21071">
    <property type="entry name" value="UDP-N-ACETYLENOLPYRUVOYLGLUCOSAMINE REDUCTASE"/>
    <property type="match status" value="1"/>
</dbReference>
<feature type="active site" description="Proton donor" evidence="19">
    <location>
        <position position="237"/>
    </location>
</feature>
<dbReference type="NCBIfam" id="TIGR00179">
    <property type="entry name" value="murB"/>
    <property type="match status" value="1"/>
</dbReference>
<proteinExistence type="inferred from homology"/>
<dbReference type="Pfam" id="PF02873">
    <property type="entry name" value="MurB_C"/>
    <property type="match status" value="1"/>
</dbReference>
<dbReference type="GO" id="GO:0009252">
    <property type="term" value="P:peptidoglycan biosynthetic process"/>
    <property type="evidence" value="ECO:0007669"/>
    <property type="project" value="UniProtKB-UniRule"/>
</dbReference>
<dbReference type="GO" id="GO:0008360">
    <property type="term" value="P:regulation of cell shape"/>
    <property type="evidence" value="ECO:0007669"/>
    <property type="project" value="UniProtKB-KW"/>
</dbReference>
<dbReference type="NCBIfam" id="NF000755">
    <property type="entry name" value="PRK00046.1"/>
    <property type="match status" value="1"/>
</dbReference>
<feature type="active site" evidence="19">
    <location>
        <position position="333"/>
    </location>
</feature>
<keyword evidence="10 19" id="KW-0274">FAD</keyword>
<evidence type="ECO:0000256" key="11">
    <source>
        <dbReference type="ARBA" id="ARBA00022857"/>
    </source>
</evidence>
<evidence type="ECO:0000256" key="14">
    <source>
        <dbReference type="ARBA" id="ARBA00023002"/>
    </source>
</evidence>
<evidence type="ECO:0000256" key="6">
    <source>
        <dbReference type="ARBA" id="ARBA00015188"/>
    </source>
</evidence>
<accession>A0A7X8XWU5</accession>
<reference evidence="21 22" key="1">
    <citation type="submission" date="2020-04" db="EMBL/GenBank/DDBJ databases">
        <title>Flammeovirga sp. SR4, a novel species isolated from seawater.</title>
        <authorList>
            <person name="Wang X."/>
        </authorList>
    </citation>
    <scope>NUCLEOTIDE SEQUENCE [LARGE SCALE GENOMIC DNA]</scope>
    <source>
        <strain evidence="21 22">SR4</strain>
    </source>
</reference>
<dbReference type="UniPathway" id="UPA00219"/>
<dbReference type="AlphaFoldDB" id="A0A7X8XWU5"/>
<dbReference type="GO" id="GO:0051301">
    <property type="term" value="P:cell division"/>
    <property type="evidence" value="ECO:0007669"/>
    <property type="project" value="UniProtKB-KW"/>
</dbReference>
<dbReference type="InterPro" id="IPR011601">
    <property type="entry name" value="MurB_C"/>
</dbReference>
<dbReference type="SUPFAM" id="SSF56194">
    <property type="entry name" value="Uridine diphospho-N-Acetylenolpyruvylglucosamine reductase, MurB, C-terminal domain"/>
    <property type="match status" value="1"/>
</dbReference>
<protein>
    <recommendedName>
        <fullName evidence="6 19">UDP-N-acetylenolpyruvoylglucosamine reductase</fullName>
        <ecNumber evidence="5 19">1.3.1.98</ecNumber>
    </recommendedName>
    <alternativeName>
        <fullName evidence="17 19">UDP-N-acetylmuramate dehydrogenase</fullName>
    </alternativeName>
</protein>
<dbReference type="Gene3D" id="3.30.43.10">
    <property type="entry name" value="Uridine Diphospho-n-acetylenolpyruvylglucosamine Reductase, domain 2"/>
    <property type="match status" value="1"/>
</dbReference>
<evidence type="ECO:0000256" key="10">
    <source>
        <dbReference type="ARBA" id="ARBA00022827"/>
    </source>
</evidence>
<dbReference type="EC" id="1.3.1.98" evidence="5 19"/>
<dbReference type="InterPro" id="IPR003170">
    <property type="entry name" value="MurB"/>
</dbReference>
<evidence type="ECO:0000256" key="8">
    <source>
        <dbReference type="ARBA" id="ARBA00022618"/>
    </source>
</evidence>
<comment type="caution">
    <text evidence="21">The sequence shown here is derived from an EMBL/GenBank/DDBJ whole genome shotgun (WGS) entry which is preliminary data.</text>
</comment>
<comment type="subcellular location">
    <subcellularLocation>
        <location evidence="3 19">Cytoplasm</location>
    </subcellularLocation>
</comment>
<dbReference type="PROSITE" id="PS51387">
    <property type="entry name" value="FAD_PCMH"/>
    <property type="match status" value="1"/>
</dbReference>
<evidence type="ECO:0000259" key="20">
    <source>
        <dbReference type="PROSITE" id="PS51387"/>
    </source>
</evidence>
<sequence length="337" mass="37592">MMIETNKSLLPFHTFGAKVKTAQFSIIKSLDDLKEILDTTPSKFMILGGGSNLLFTKDYDGLIIKNEIKGFEVVHENNSAVQIKIGAGENWHETVLRTADLDWQGIENLALIPGTVGASPIQNIGAYGAEVKDVIDEVEFYHHEKKEVMVYSNEECLFGYRNSIFKNEFKGKITVLSITITLNKKEQWAFNTSYGIIENTIAEKNIQEITPKTLAQVIIDIRNSKLPDPKEIGNCGSFFKNPVLPNQEAQKILDQYPEAPHYKVGDDYTKIPAGWLIEKTGWKGKSKGHVGTYPKQALVLVNNGGATGEEAWDLALTIKQDVFTKFGVTIEPEVNII</sequence>
<dbReference type="GO" id="GO:0008762">
    <property type="term" value="F:UDP-N-acetylmuramate dehydrogenase activity"/>
    <property type="evidence" value="ECO:0007669"/>
    <property type="project" value="UniProtKB-UniRule"/>
</dbReference>
<keyword evidence="14 19" id="KW-0560">Oxidoreductase</keyword>
<comment type="cofactor">
    <cofactor evidence="1 19">
        <name>FAD</name>
        <dbReference type="ChEBI" id="CHEBI:57692"/>
    </cofactor>
</comment>
<dbReference type="InterPro" id="IPR016169">
    <property type="entry name" value="FAD-bd_PCMH_sub2"/>
</dbReference>
<comment type="catalytic activity">
    <reaction evidence="18 19">
        <text>UDP-N-acetyl-alpha-D-muramate + NADP(+) = UDP-N-acetyl-3-O-(1-carboxyvinyl)-alpha-D-glucosamine + NADPH + H(+)</text>
        <dbReference type="Rhea" id="RHEA:12248"/>
        <dbReference type="ChEBI" id="CHEBI:15378"/>
        <dbReference type="ChEBI" id="CHEBI:57783"/>
        <dbReference type="ChEBI" id="CHEBI:58349"/>
        <dbReference type="ChEBI" id="CHEBI:68483"/>
        <dbReference type="ChEBI" id="CHEBI:70757"/>
        <dbReference type="EC" id="1.3.1.98"/>
    </reaction>
</comment>
<comment type="pathway">
    <text evidence="4 19">Cell wall biogenesis; peptidoglycan biosynthesis.</text>
</comment>
<evidence type="ECO:0000256" key="13">
    <source>
        <dbReference type="ARBA" id="ARBA00022984"/>
    </source>
</evidence>
<dbReference type="InterPro" id="IPR036318">
    <property type="entry name" value="FAD-bd_PCMH-like_sf"/>
</dbReference>